<comment type="caution">
    <text evidence="3">The sequence shown here is derived from an EMBL/GenBank/DDBJ whole genome shotgun (WGS) entry which is preliminary data.</text>
</comment>
<dbReference type="Proteomes" id="UP000275267">
    <property type="component" value="Unassembled WGS sequence"/>
</dbReference>
<dbReference type="AlphaFoldDB" id="A0A3L6SD07"/>
<organism evidence="3 4">
    <name type="scientific">Panicum miliaceum</name>
    <name type="common">Proso millet</name>
    <name type="synonym">Broomcorn millet</name>
    <dbReference type="NCBI Taxonomy" id="4540"/>
    <lineage>
        <taxon>Eukaryota</taxon>
        <taxon>Viridiplantae</taxon>
        <taxon>Streptophyta</taxon>
        <taxon>Embryophyta</taxon>
        <taxon>Tracheophyta</taxon>
        <taxon>Spermatophyta</taxon>
        <taxon>Magnoliopsida</taxon>
        <taxon>Liliopsida</taxon>
        <taxon>Poales</taxon>
        <taxon>Poaceae</taxon>
        <taxon>PACMAD clade</taxon>
        <taxon>Panicoideae</taxon>
        <taxon>Panicodae</taxon>
        <taxon>Paniceae</taxon>
        <taxon>Panicinae</taxon>
        <taxon>Panicum</taxon>
        <taxon>Panicum sect. Panicum</taxon>
    </lineage>
</organism>
<reference evidence="4" key="1">
    <citation type="journal article" date="2019" name="Nat. Commun.">
        <title>The genome of broomcorn millet.</title>
        <authorList>
            <person name="Zou C."/>
            <person name="Miki D."/>
            <person name="Li D."/>
            <person name="Tang Q."/>
            <person name="Xiao L."/>
            <person name="Rajput S."/>
            <person name="Deng P."/>
            <person name="Jia W."/>
            <person name="Huang R."/>
            <person name="Zhang M."/>
            <person name="Sun Y."/>
            <person name="Hu J."/>
            <person name="Fu X."/>
            <person name="Schnable P.S."/>
            <person name="Li F."/>
            <person name="Zhang H."/>
            <person name="Feng B."/>
            <person name="Zhu X."/>
            <person name="Liu R."/>
            <person name="Schnable J.C."/>
            <person name="Zhu J.-K."/>
            <person name="Zhang H."/>
        </authorList>
    </citation>
    <scope>NUCLEOTIDE SEQUENCE [LARGE SCALE GENOMIC DNA]</scope>
</reference>
<feature type="region of interest" description="Disordered" evidence="1">
    <location>
        <begin position="194"/>
        <end position="218"/>
    </location>
</feature>
<gene>
    <name evidence="3" type="ORF">C2845_PM02G44230</name>
</gene>
<proteinExistence type="predicted"/>
<keyword evidence="4" id="KW-1185">Reference proteome</keyword>
<name>A0A3L6SD07_PANMI</name>
<evidence type="ECO:0000259" key="2">
    <source>
        <dbReference type="Pfam" id="PF24758"/>
    </source>
</evidence>
<dbReference type="EMBL" id="PQIB02000005">
    <property type="protein sequence ID" value="RLN18907.1"/>
    <property type="molecule type" value="Genomic_DNA"/>
</dbReference>
<evidence type="ECO:0000313" key="4">
    <source>
        <dbReference type="Proteomes" id="UP000275267"/>
    </source>
</evidence>
<sequence>MDAHWAETSWWHRLFAAKGVEELTFFNRAQTMAANPSLPDTLFNCSSLTRLYLGFWRFPATVALPHTHTEGWAGVPGAGVVGAPLVVREGWRPPTTRTTIRWSAGALLMNEIEELEAARRELGGAAAVREPAGSPLVNQAVGDVLLKRRSSTTWRTKNRCLVAILVERVGGINCLAAPPTLMSLPTLYTAGSRATTTIQGSEEEDAAKRTANRRPAMT</sequence>
<protein>
    <submittedName>
        <fullName evidence="3">F-box/LRR-repeat protein 13-like</fullName>
    </submittedName>
</protein>
<accession>A0A3L6SD07</accession>
<dbReference type="Pfam" id="PF24758">
    <property type="entry name" value="LRR_At5g56370"/>
    <property type="match status" value="1"/>
</dbReference>
<evidence type="ECO:0000256" key="1">
    <source>
        <dbReference type="SAM" id="MobiDB-lite"/>
    </source>
</evidence>
<dbReference type="InterPro" id="IPR055411">
    <property type="entry name" value="LRR_FXL15/At3g58940/PEG3-like"/>
</dbReference>
<feature type="domain" description="F-box/LRR-repeat protein 15/At3g58940/PEG3-like LRR" evidence="2">
    <location>
        <begin position="11"/>
        <end position="62"/>
    </location>
</feature>
<evidence type="ECO:0000313" key="3">
    <source>
        <dbReference type="EMBL" id="RLN18907.1"/>
    </source>
</evidence>
<dbReference type="STRING" id="4540.A0A3L6SD07"/>